<keyword evidence="1" id="KW-0812">Transmembrane</keyword>
<reference evidence="3 4" key="1">
    <citation type="journal article" date="2013" name="Genome Announc.">
        <title>Draft Genome Sequence of Arcticibacter svalbardensis Strain MN12-7T, a Member of the Family Sphingobacteriaceae Isolated from an Arctic Soil Sample.</title>
        <authorList>
            <person name="Shivaji S."/>
            <person name="Ara S."/>
            <person name="Prasad S."/>
            <person name="Manasa B.P."/>
            <person name="Begum Z."/>
            <person name="Singh A."/>
            <person name="Kumar Pinnaka A."/>
        </authorList>
    </citation>
    <scope>NUCLEOTIDE SEQUENCE [LARGE SCALE GENOMIC DNA]</scope>
    <source>
        <strain evidence="3 4">MN12-7</strain>
    </source>
</reference>
<sequence length="88" mass="9948">MFPDWLISWPVIVIAIGVISGIKHRFSKPGAYYLIGIGTAFLADRIYPALNTYQLLFPLILLSAGLYMIFGKYNNNCGFKQVNKETYP</sequence>
<protein>
    <recommendedName>
        <fullName evidence="2">LiaF transmembrane domain-containing protein</fullName>
    </recommendedName>
</protein>
<keyword evidence="1" id="KW-0472">Membrane</keyword>
<feature type="transmembrane region" description="Helical" evidence="1">
    <location>
        <begin position="6"/>
        <end position="23"/>
    </location>
</feature>
<dbReference type="AlphaFoldDB" id="R9H229"/>
<keyword evidence="1" id="KW-1133">Transmembrane helix</keyword>
<organism evidence="3 4">
    <name type="scientific">Arcticibacter svalbardensis MN12-7</name>
    <dbReference type="NCBI Taxonomy" id="1150600"/>
    <lineage>
        <taxon>Bacteria</taxon>
        <taxon>Pseudomonadati</taxon>
        <taxon>Bacteroidota</taxon>
        <taxon>Sphingobacteriia</taxon>
        <taxon>Sphingobacteriales</taxon>
        <taxon>Sphingobacteriaceae</taxon>
        <taxon>Arcticibacter</taxon>
    </lineage>
</organism>
<dbReference type="Pfam" id="PF22570">
    <property type="entry name" value="LiaF-TM"/>
    <property type="match status" value="1"/>
</dbReference>
<evidence type="ECO:0000256" key="1">
    <source>
        <dbReference type="SAM" id="Phobius"/>
    </source>
</evidence>
<dbReference type="STRING" id="1150600.ADIARSV_1574"/>
<proteinExistence type="predicted"/>
<evidence type="ECO:0000313" key="4">
    <source>
        <dbReference type="Proteomes" id="UP000014174"/>
    </source>
</evidence>
<comment type="caution">
    <text evidence="3">The sequence shown here is derived from an EMBL/GenBank/DDBJ whole genome shotgun (WGS) entry which is preliminary data.</text>
</comment>
<dbReference type="EMBL" id="AQPN01000062">
    <property type="protein sequence ID" value="EOR95254.1"/>
    <property type="molecule type" value="Genomic_DNA"/>
</dbReference>
<keyword evidence="4" id="KW-1185">Reference proteome</keyword>
<feature type="transmembrane region" description="Helical" evidence="1">
    <location>
        <begin position="53"/>
        <end position="70"/>
    </location>
</feature>
<feature type="domain" description="LiaF transmembrane" evidence="2">
    <location>
        <begin position="2"/>
        <end position="74"/>
    </location>
</feature>
<dbReference type="Proteomes" id="UP000014174">
    <property type="component" value="Unassembled WGS sequence"/>
</dbReference>
<evidence type="ECO:0000313" key="3">
    <source>
        <dbReference type="EMBL" id="EOR95254.1"/>
    </source>
</evidence>
<evidence type="ECO:0000259" key="2">
    <source>
        <dbReference type="Pfam" id="PF22570"/>
    </source>
</evidence>
<name>R9H229_9SPHI</name>
<dbReference type="InterPro" id="IPR054331">
    <property type="entry name" value="LiaF_TM"/>
</dbReference>
<gene>
    <name evidence="3" type="ORF">ADIARSV_1574</name>
</gene>
<accession>R9H229</accession>
<feature type="transmembrane region" description="Helical" evidence="1">
    <location>
        <begin position="30"/>
        <end position="47"/>
    </location>
</feature>